<name>A0A7U8CA68_NEPCE</name>
<sequence length="219" mass="24575">MDISKPGTGAGCIRWGIRQACQGRLTFADWEFLVRQKTMFNTPLVQPLLYGFSKVLLKILGWKVVGEIPKDLKKCVVIAAPHTTNWDMPFSLMIAFCLQRSLYWVGKASIFKFPFSGLMRWMGGIPVDRSQSNNMVDATVATFAENDELRIMMAPEGTRSQVKEWKSGFYHIANGAEVPIILGFIDYKNKVGGVLGVFTPTGDYEADLKEIKAKYASYL</sequence>
<evidence type="ECO:0000313" key="5">
    <source>
        <dbReference type="EMBL" id="EAR62994.1"/>
    </source>
</evidence>
<dbReference type="GO" id="GO:0006654">
    <property type="term" value="P:phosphatidic acid biosynthetic process"/>
    <property type="evidence" value="ECO:0007669"/>
    <property type="project" value="TreeGrafter"/>
</dbReference>
<proteinExistence type="predicted"/>
<dbReference type="SUPFAM" id="SSF69593">
    <property type="entry name" value="Glycerol-3-phosphate (1)-acyltransferase"/>
    <property type="match status" value="1"/>
</dbReference>
<dbReference type="PANTHER" id="PTHR10434">
    <property type="entry name" value="1-ACYL-SN-GLYCEROL-3-PHOSPHATE ACYLTRANSFERASE"/>
    <property type="match status" value="1"/>
</dbReference>
<comment type="caution">
    <text evidence="5">The sequence shown here is derived from an EMBL/GenBank/DDBJ whole genome shotgun (WGS) entry which is preliminary data.</text>
</comment>
<dbReference type="EMBL" id="AAOW01000001">
    <property type="protein sequence ID" value="EAR62994.1"/>
    <property type="molecule type" value="Genomic_DNA"/>
</dbReference>
<gene>
    <name evidence="5" type="ORF">MED92_07741</name>
</gene>
<dbReference type="GO" id="GO:0003841">
    <property type="term" value="F:1-acylglycerol-3-phosphate O-acyltransferase activity"/>
    <property type="evidence" value="ECO:0007669"/>
    <property type="project" value="TreeGrafter"/>
</dbReference>
<feature type="domain" description="Phospholipid/glycerol acyltransferase" evidence="4">
    <location>
        <begin position="76"/>
        <end position="188"/>
    </location>
</feature>
<keyword evidence="6" id="KW-1185">Reference proteome</keyword>
<dbReference type="InterPro" id="IPR002123">
    <property type="entry name" value="Plipid/glycerol_acylTrfase"/>
</dbReference>
<dbReference type="PANTHER" id="PTHR10434:SF9">
    <property type="entry name" value="PHOSPHOLIPID_GLYCEROL ACYLTRANSFERASE DOMAIN-CONTAINING PROTEIN"/>
    <property type="match status" value="1"/>
</dbReference>
<evidence type="ECO:0000256" key="3">
    <source>
        <dbReference type="ARBA" id="ARBA00023315"/>
    </source>
</evidence>
<evidence type="ECO:0000313" key="6">
    <source>
        <dbReference type="Proteomes" id="UP000002171"/>
    </source>
</evidence>
<keyword evidence="3" id="KW-0012">Acyltransferase</keyword>
<evidence type="ECO:0000259" key="4">
    <source>
        <dbReference type="SMART" id="SM00563"/>
    </source>
</evidence>
<dbReference type="AlphaFoldDB" id="A0A7U8CA68"/>
<comment type="pathway">
    <text evidence="1">Lipid metabolism.</text>
</comment>
<reference evidence="5 6" key="1">
    <citation type="submission" date="2006-02" db="EMBL/GenBank/DDBJ databases">
        <authorList>
            <person name="Pinhassi J."/>
            <person name="Pedros-Alio C."/>
            <person name="Ferriera S."/>
            <person name="Johnson J."/>
            <person name="Kravitz S."/>
            <person name="Halpern A."/>
            <person name="Remington K."/>
            <person name="Beeson K."/>
            <person name="Tran B."/>
            <person name="Rogers Y.-H."/>
            <person name="Friedman R."/>
            <person name="Venter J.C."/>
        </authorList>
    </citation>
    <scope>NUCLEOTIDE SEQUENCE [LARGE SCALE GENOMIC DNA]</scope>
    <source>
        <strain evidence="5 6">MED92</strain>
    </source>
</reference>
<protein>
    <recommendedName>
        <fullName evidence="4">Phospholipid/glycerol acyltransferase domain-containing protein</fullName>
    </recommendedName>
</protein>
<dbReference type="CDD" id="cd07988">
    <property type="entry name" value="LPLAT_ABO13168-like"/>
    <property type="match status" value="1"/>
</dbReference>
<accession>A0A7U8CA68</accession>
<organism evidence="5 6">
    <name type="scientific">Neptuniibacter caesariensis</name>
    <dbReference type="NCBI Taxonomy" id="207954"/>
    <lineage>
        <taxon>Bacteria</taxon>
        <taxon>Pseudomonadati</taxon>
        <taxon>Pseudomonadota</taxon>
        <taxon>Gammaproteobacteria</taxon>
        <taxon>Oceanospirillales</taxon>
        <taxon>Oceanospirillaceae</taxon>
        <taxon>Neptuniibacter</taxon>
    </lineage>
</organism>
<dbReference type="Proteomes" id="UP000002171">
    <property type="component" value="Unassembled WGS sequence"/>
</dbReference>
<keyword evidence="2" id="KW-0808">Transferase</keyword>
<evidence type="ECO:0000256" key="1">
    <source>
        <dbReference type="ARBA" id="ARBA00005189"/>
    </source>
</evidence>
<dbReference type="SMART" id="SM00563">
    <property type="entry name" value="PlsC"/>
    <property type="match status" value="1"/>
</dbReference>
<evidence type="ECO:0000256" key="2">
    <source>
        <dbReference type="ARBA" id="ARBA00022679"/>
    </source>
</evidence>
<dbReference type="Pfam" id="PF01553">
    <property type="entry name" value="Acyltransferase"/>
    <property type="match status" value="1"/>
</dbReference>